<reference evidence="2" key="1">
    <citation type="submission" date="2018-04" db="EMBL/GenBank/DDBJ databases">
        <title>Transcriptome assembly of Sipha flava.</title>
        <authorList>
            <person name="Scully E.D."/>
            <person name="Geib S.M."/>
            <person name="Palmer N.A."/>
            <person name="Koch K."/>
            <person name="Bradshaw J."/>
            <person name="Heng-Moss T."/>
            <person name="Sarath G."/>
        </authorList>
    </citation>
    <scope>NUCLEOTIDE SEQUENCE</scope>
</reference>
<proteinExistence type="predicted"/>
<dbReference type="EMBL" id="GGMS01009201">
    <property type="protein sequence ID" value="MBY78404.1"/>
    <property type="molecule type" value="Transcribed_RNA"/>
</dbReference>
<sequence length="125" mass="14720">MAENTEFKTGSELFTGIRSTTVEGLKEHAIKVQTIDDEGWARRKTQCTVFENPSARFENTRALRALRANASRTLLRRRRRKGINNTRRSVQHVRGVRCRRRRKHTRTHDRRRMYYGSSDDGDDTK</sequence>
<evidence type="ECO:0000256" key="1">
    <source>
        <dbReference type="SAM" id="MobiDB-lite"/>
    </source>
</evidence>
<feature type="region of interest" description="Disordered" evidence="1">
    <location>
        <begin position="80"/>
        <end position="125"/>
    </location>
</feature>
<accession>A0A2S2QL06</accession>
<gene>
    <name evidence="2" type="ORF">g.157047</name>
</gene>
<evidence type="ECO:0000313" key="2">
    <source>
        <dbReference type="EMBL" id="MBY78404.1"/>
    </source>
</evidence>
<dbReference type="AlphaFoldDB" id="A0A2S2QL06"/>
<name>A0A2S2QL06_9HEMI</name>
<feature type="compositionally biased region" description="Basic residues" evidence="1">
    <location>
        <begin position="89"/>
        <end position="113"/>
    </location>
</feature>
<protein>
    <submittedName>
        <fullName evidence="2">Uncharacterized protein</fullName>
    </submittedName>
</protein>
<organism evidence="2">
    <name type="scientific">Sipha flava</name>
    <name type="common">yellow sugarcane aphid</name>
    <dbReference type="NCBI Taxonomy" id="143950"/>
    <lineage>
        <taxon>Eukaryota</taxon>
        <taxon>Metazoa</taxon>
        <taxon>Ecdysozoa</taxon>
        <taxon>Arthropoda</taxon>
        <taxon>Hexapoda</taxon>
        <taxon>Insecta</taxon>
        <taxon>Pterygota</taxon>
        <taxon>Neoptera</taxon>
        <taxon>Paraneoptera</taxon>
        <taxon>Hemiptera</taxon>
        <taxon>Sternorrhyncha</taxon>
        <taxon>Aphidomorpha</taxon>
        <taxon>Aphidoidea</taxon>
        <taxon>Aphididae</taxon>
        <taxon>Sipha</taxon>
    </lineage>
</organism>